<comment type="caution">
    <text evidence="2">The sequence shown here is derived from an EMBL/GenBank/DDBJ whole genome shotgun (WGS) entry which is preliminary data.</text>
</comment>
<dbReference type="RefSeq" id="WP_375358058.1">
    <property type="nucleotide sequence ID" value="NZ_JBHHMI010000040.1"/>
</dbReference>
<gene>
    <name evidence="2" type="ORF">ACE41H_23835</name>
</gene>
<accession>A0ABV5B000</accession>
<feature type="transmembrane region" description="Helical" evidence="1">
    <location>
        <begin position="7"/>
        <end position="33"/>
    </location>
</feature>
<organism evidence="2 3">
    <name type="scientific">Paenibacillus enshidis</name>
    <dbReference type="NCBI Taxonomy" id="1458439"/>
    <lineage>
        <taxon>Bacteria</taxon>
        <taxon>Bacillati</taxon>
        <taxon>Bacillota</taxon>
        <taxon>Bacilli</taxon>
        <taxon>Bacillales</taxon>
        <taxon>Paenibacillaceae</taxon>
        <taxon>Paenibacillus</taxon>
    </lineage>
</organism>
<evidence type="ECO:0000256" key="1">
    <source>
        <dbReference type="SAM" id="Phobius"/>
    </source>
</evidence>
<dbReference type="Proteomes" id="UP001580346">
    <property type="component" value="Unassembled WGS sequence"/>
</dbReference>
<evidence type="ECO:0000313" key="2">
    <source>
        <dbReference type="EMBL" id="MFB5269790.1"/>
    </source>
</evidence>
<evidence type="ECO:0000313" key="3">
    <source>
        <dbReference type="Proteomes" id="UP001580346"/>
    </source>
</evidence>
<keyword evidence="1" id="KW-0472">Membrane</keyword>
<dbReference type="EMBL" id="JBHHMI010000040">
    <property type="protein sequence ID" value="MFB5269790.1"/>
    <property type="molecule type" value="Genomic_DNA"/>
</dbReference>
<sequence length="48" mass="5553">MSSYLDWFIPLCIIISVFFTVTIIILTAATLVFRAQVNRKYDRGRPSD</sequence>
<protein>
    <submittedName>
        <fullName evidence="2">Uncharacterized protein</fullName>
    </submittedName>
</protein>
<keyword evidence="3" id="KW-1185">Reference proteome</keyword>
<reference evidence="2 3" key="1">
    <citation type="submission" date="2024-09" db="EMBL/GenBank/DDBJ databases">
        <title>Paenibacillus zeirhizospherea sp. nov., isolated from surface of the maize (Zea mays) roots in a horticulture field, Hungary.</title>
        <authorList>
            <person name="Marton D."/>
            <person name="Farkas M."/>
            <person name="Bedics A."/>
            <person name="Toth E."/>
            <person name="Tancsics A."/>
            <person name="Boka K."/>
            <person name="Maroti G."/>
            <person name="Kriszt B."/>
            <person name="Cserhati M."/>
        </authorList>
    </citation>
    <scope>NUCLEOTIDE SEQUENCE [LARGE SCALE GENOMIC DNA]</scope>
    <source>
        <strain evidence="2 3">KCTC 33519</strain>
    </source>
</reference>
<keyword evidence="1" id="KW-0812">Transmembrane</keyword>
<proteinExistence type="predicted"/>
<name>A0ABV5B000_9BACL</name>
<keyword evidence="1" id="KW-1133">Transmembrane helix</keyword>